<keyword evidence="2" id="KW-0812">Transmembrane</keyword>
<evidence type="ECO:0000256" key="2">
    <source>
        <dbReference type="SAM" id="Phobius"/>
    </source>
</evidence>
<evidence type="ECO:0000313" key="3">
    <source>
        <dbReference type="EMBL" id="PAV13959.1"/>
    </source>
</evidence>
<feature type="compositionally biased region" description="Basic residues" evidence="1">
    <location>
        <begin position="25"/>
        <end position="44"/>
    </location>
</feature>
<evidence type="ECO:0000256" key="1">
    <source>
        <dbReference type="SAM" id="MobiDB-lite"/>
    </source>
</evidence>
<protein>
    <submittedName>
        <fullName evidence="3">Uncharacterized protein</fullName>
    </submittedName>
</protein>
<keyword evidence="4" id="KW-1185">Reference proteome</keyword>
<feature type="region of interest" description="Disordered" evidence="1">
    <location>
        <begin position="25"/>
        <end position="46"/>
    </location>
</feature>
<sequence>MSRCKGYFDQIKNFNCTVSKSCKRNEKKHRNNRRAPSPLRKRSKFGGSEDFRISRESLENNFLPGGPKFFSSLFPEPSSFLTPLLLTTRVILHSVITLLEISSFCFSMNYFILLFSI</sequence>
<comment type="caution">
    <text evidence="3">The sequence shown here is derived from an EMBL/GenBank/DDBJ whole genome shotgun (WGS) entry which is preliminary data.</text>
</comment>
<keyword evidence="2" id="KW-0472">Membrane</keyword>
<organism evidence="3 4">
    <name type="scientific">Methanosarcina spelaei</name>
    <dbReference type="NCBI Taxonomy" id="1036679"/>
    <lineage>
        <taxon>Archaea</taxon>
        <taxon>Methanobacteriati</taxon>
        <taxon>Methanobacteriota</taxon>
        <taxon>Stenosarchaea group</taxon>
        <taxon>Methanomicrobia</taxon>
        <taxon>Methanosarcinales</taxon>
        <taxon>Methanosarcinaceae</taxon>
        <taxon>Methanosarcina</taxon>
    </lineage>
</organism>
<reference evidence="3 4" key="1">
    <citation type="journal article" date="2017" name="BMC Genomics">
        <title>Genomic analysis of methanogenic archaea reveals a shift towards energy conservation.</title>
        <authorList>
            <person name="Gilmore S.P."/>
            <person name="Henske J.K."/>
            <person name="Sexton J.A."/>
            <person name="Solomon K.V."/>
            <person name="Seppala S."/>
            <person name="Yoo J.I."/>
            <person name="Huyett L.M."/>
            <person name="Pressman A."/>
            <person name="Cogan J.Z."/>
            <person name="Kivenson V."/>
            <person name="Peng X."/>
            <person name="Tan Y."/>
            <person name="Valentine D.L."/>
            <person name="O'Malley M.A."/>
        </authorList>
    </citation>
    <scope>NUCLEOTIDE SEQUENCE [LARGE SCALE GENOMIC DNA]</scope>
    <source>
        <strain evidence="3 4">MC-15</strain>
    </source>
</reference>
<dbReference type="Proteomes" id="UP000218164">
    <property type="component" value="Unassembled WGS sequence"/>
</dbReference>
<gene>
    <name evidence="3" type="ORF">ASJ81_15795</name>
</gene>
<keyword evidence="2" id="KW-1133">Transmembrane helix</keyword>
<accession>A0A2A2HWW2</accession>
<dbReference type="AlphaFoldDB" id="A0A2A2HWW2"/>
<proteinExistence type="predicted"/>
<dbReference type="EMBL" id="LMVP01000041">
    <property type="protein sequence ID" value="PAV13959.1"/>
    <property type="molecule type" value="Genomic_DNA"/>
</dbReference>
<name>A0A2A2HWW2_9EURY</name>
<feature type="transmembrane region" description="Helical" evidence="2">
    <location>
        <begin position="90"/>
        <end position="115"/>
    </location>
</feature>
<evidence type="ECO:0000313" key="4">
    <source>
        <dbReference type="Proteomes" id="UP000218164"/>
    </source>
</evidence>